<protein>
    <recommendedName>
        <fullName evidence="3">Transcription factor domain-containing protein</fullName>
    </recommendedName>
</protein>
<evidence type="ECO:0008006" key="3">
    <source>
        <dbReference type="Google" id="ProtNLM"/>
    </source>
</evidence>
<dbReference type="EMBL" id="ML993585">
    <property type="protein sequence ID" value="KAF2170355.1"/>
    <property type="molecule type" value="Genomic_DNA"/>
</dbReference>
<organism evidence="1 2">
    <name type="scientific">Zasmidium cellare ATCC 36951</name>
    <dbReference type="NCBI Taxonomy" id="1080233"/>
    <lineage>
        <taxon>Eukaryota</taxon>
        <taxon>Fungi</taxon>
        <taxon>Dikarya</taxon>
        <taxon>Ascomycota</taxon>
        <taxon>Pezizomycotina</taxon>
        <taxon>Dothideomycetes</taxon>
        <taxon>Dothideomycetidae</taxon>
        <taxon>Mycosphaerellales</taxon>
        <taxon>Mycosphaerellaceae</taxon>
        <taxon>Zasmidium</taxon>
    </lineage>
</organism>
<dbReference type="PANTHER" id="PTHR38111:SF2">
    <property type="entry name" value="FINGER DOMAIN PROTEIN, PUTATIVE (AFU_ORTHOLOGUE AFUA_1G01560)-RELATED"/>
    <property type="match status" value="1"/>
</dbReference>
<reference evidence="1" key="1">
    <citation type="journal article" date="2020" name="Stud. Mycol.">
        <title>101 Dothideomycetes genomes: a test case for predicting lifestyles and emergence of pathogens.</title>
        <authorList>
            <person name="Haridas S."/>
            <person name="Albert R."/>
            <person name="Binder M."/>
            <person name="Bloem J."/>
            <person name="Labutti K."/>
            <person name="Salamov A."/>
            <person name="Andreopoulos B."/>
            <person name="Baker S."/>
            <person name="Barry K."/>
            <person name="Bills G."/>
            <person name="Bluhm B."/>
            <person name="Cannon C."/>
            <person name="Castanera R."/>
            <person name="Culley D."/>
            <person name="Daum C."/>
            <person name="Ezra D."/>
            <person name="Gonzalez J."/>
            <person name="Henrissat B."/>
            <person name="Kuo A."/>
            <person name="Liang C."/>
            <person name="Lipzen A."/>
            <person name="Lutzoni F."/>
            <person name="Magnuson J."/>
            <person name="Mondo S."/>
            <person name="Nolan M."/>
            <person name="Ohm R."/>
            <person name="Pangilinan J."/>
            <person name="Park H.-J."/>
            <person name="Ramirez L."/>
            <person name="Alfaro M."/>
            <person name="Sun H."/>
            <person name="Tritt A."/>
            <person name="Yoshinaga Y."/>
            <person name="Zwiers L.-H."/>
            <person name="Turgeon B."/>
            <person name="Goodwin S."/>
            <person name="Spatafora J."/>
            <person name="Crous P."/>
            <person name="Grigoriev I."/>
        </authorList>
    </citation>
    <scope>NUCLEOTIDE SEQUENCE</scope>
    <source>
        <strain evidence="1">ATCC 36951</strain>
    </source>
</reference>
<evidence type="ECO:0000313" key="2">
    <source>
        <dbReference type="Proteomes" id="UP000799537"/>
    </source>
</evidence>
<proteinExistence type="predicted"/>
<dbReference type="Proteomes" id="UP000799537">
    <property type="component" value="Unassembled WGS sequence"/>
</dbReference>
<dbReference type="InterPro" id="IPR053178">
    <property type="entry name" value="Osmoadaptation_assoc"/>
</dbReference>
<evidence type="ECO:0000313" key="1">
    <source>
        <dbReference type="EMBL" id="KAF2170355.1"/>
    </source>
</evidence>
<name>A0A6A6CTH1_ZASCE</name>
<accession>A0A6A6CTH1</accession>
<sequence>MQRSQLREEFRSIFSPASSTKDADFMYCRFLGGKCLQPKGASMTAAVDLLCLLQMGVRRKDETLLNEASKLYDYTMANLQIDLERPDAANDDGMLAAIWILHFADSFTPTRGNAKSMRMHKQAAEQIMLSRGPYAEFSPLAKILLYSIRLTGTSFGLISRKPVPSAGRQWATRAAWAGSIESELMETLLHIPRLLHELDGLLEQSSKPKFHEPYSLLGSFTCIEEELNTWLTHWMLTLPGEVFHYVPASTFPHLENLTRDTPGAFSSVIEYPSFATASLQMSFCTGLMQVKQSILQLLERIKDHTLLRVRKDALLEDLNQIADLLCQSAAFTQPQYGYCGIMRGLGPVYFAAKWFHLRREWEKRWAHGFTVAAQEKHGFTSPYELPAGPGDSSRAVVLELGNG</sequence>
<gene>
    <name evidence="1" type="ORF">M409DRAFT_19174</name>
</gene>
<dbReference type="PANTHER" id="PTHR38111">
    <property type="entry name" value="ZN(2)-C6 FUNGAL-TYPE DOMAIN-CONTAINING PROTEIN-RELATED"/>
    <property type="match status" value="1"/>
</dbReference>
<keyword evidence="2" id="KW-1185">Reference proteome</keyword>
<dbReference type="GeneID" id="54558084"/>
<dbReference type="AlphaFoldDB" id="A0A6A6CTH1"/>
<dbReference type="RefSeq" id="XP_033671244.1">
    <property type="nucleotide sequence ID" value="XM_033804812.1"/>
</dbReference>